<reference evidence="2 3" key="1">
    <citation type="submission" date="2020-10" db="EMBL/GenBank/DDBJ databases">
        <title>Sequencing the genomes of 1000 actinobacteria strains.</title>
        <authorList>
            <person name="Klenk H.-P."/>
        </authorList>
    </citation>
    <scope>NUCLEOTIDE SEQUENCE [LARGE SCALE GENOMIC DNA]</scope>
    <source>
        <strain evidence="2 3">DSM 43748</strain>
    </source>
</reference>
<keyword evidence="3" id="KW-1185">Reference proteome</keyword>
<dbReference type="Proteomes" id="UP000661607">
    <property type="component" value="Unassembled WGS sequence"/>
</dbReference>
<accession>A0ABR9KNM0</accession>
<organism evidence="2 3">
    <name type="scientific">Nonomuraea africana</name>
    <dbReference type="NCBI Taxonomy" id="46171"/>
    <lineage>
        <taxon>Bacteria</taxon>
        <taxon>Bacillati</taxon>
        <taxon>Actinomycetota</taxon>
        <taxon>Actinomycetes</taxon>
        <taxon>Streptosporangiales</taxon>
        <taxon>Streptosporangiaceae</taxon>
        <taxon>Nonomuraea</taxon>
    </lineage>
</organism>
<gene>
    <name evidence="2" type="ORF">H4W81_006399</name>
</gene>
<evidence type="ECO:0000313" key="3">
    <source>
        <dbReference type="Proteomes" id="UP000661607"/>
    </source>
</evidence>
<evidence type="ECO:0000256" key="1">
    <source>
        <dbReference type="SAM" id="MobiDB-lite"/>
    </source>
</evidence>
<feature type="region of interest" description="Disordered" evidence="1">
    <location>
        <begin position="1"/>
        <end position="24"/>
    </location>
</feature>
<feature type="region of interest" description="Disordered" evidence="1">
    <location>
        <begin position="56"/>
        <end position="76"/>
    </location>
</feature>
<sequence>MAAGEGKAAAIGTRPTPRSAASSSGIPVIVPLPAIVGARGHGPLRARSTEWARTGGPVMVRTGHGPELVDDPWAPA</sequence>
<dbReference type="RefSeq" id="WP_192778157.1">
    <property type="nucleotide sequence ID" value="NZ_BAAASY010000046.1"/>
</dbReference>
<comment type="caution">
    <text evidence="2">The sequence shown here is derived from an EMBL/GenBank/DDBJ whole genome shotgun (WGS) entry which is preliminary data.</text>
</comment>
<protein>
    <submittedName>
        <fullName evidence="2">Uncharacterized protein</fullName>
    </submittedName>
</protein>
<dbReference type="EMBL" id="JADBEF010000001">
    <property type="protein sequence ID" value="MBE1563620.1"/>
    <property type="molecule type" value="Genomic_DNA"/>
</dbReference>
<proteinExistence type="predicted"/>
<evidence type="ECO:0000313" key="2">
    <source>
        <dbReference type="EMBL" id="MBE1563620.1"/>
    </source>
</evidence>
<name>A0ABR9KNM0_9ACTN</name>